<dbReference type="RefSeq" id="WP_221005871.1">
    <property type="nucleotide sequence ID" value="NZ_CP081150.1"/>
</dbReference>
<name>A0ABX8Z8K1_9NEIS</name>
<gene>
    <name evidence="1" type="ORF">K4H28_14580</name>
</gene>
<dbReference type="EMBL" id="CP081150">
    <property type="protein sequence ID" value="QZA77490.1"/>
    <property type="molecule type" value="Genomic_DNA"/>
</dbReference>
<accession>A0ABX8Z8K1</accession>
<evidence type="ECO:0000313" key="1">
    <source>
        <dbReference type="EMBL" id="QZA77490.1"/>
    </source>
</evidence>
<evidence type="ECO:0000313" key="2">
    <source>
        <dbReference type="Proteomes" id="UP000825679"/>
    </source>
</evidence>
<reference evidence="1 2" key="1">
    <citation type="submission" date="2021-08" db="EMBL/GenBank/DDBJ databases">
        <title>complete genome sequencing of Deefgea sp. D25.</title>
        <authorList>
            <person name="Bae J.-W."/>
            <person name="Gim D.-H."/>
        </authorList>
    </citation>
    <scope>NUCLEOTIDE SEQUENCE [LARGE SCALE GENOMIC DNA]</scope>
    <source>
        <strain evidence="1 2">D25</strain>
    </source>
</reference>
<protein>
    <submittedName>
        <fullName evidence="1">Uncharacterized protein</fullName>
    </submittedName>
</protein>
<sequence length="139" mass="15068">MNKMAFNKKSIQGKEVTLLVNQRKLRGAARLVVQLVQNAPMPLGGWNAAARQVSPGWSLLNCFQWLSGKDAWDALLSLEGNSEYQGLLIVLSSASHTCQTIGLTAGRNLDRLATIHPDVIAHLANVLSESAYAKKAENS</sequence>
<dbReference type="Proteomes" id="UP000825679">
    <property type="component" value="Chromosome"/>
</dbReference>
<organism evidence="1 2">
    <name type="scientific">Deefgea tanakiae</name>
    <dbReference type="NCBI Taxonomy" id="2865840"/>
    <lineage>
        <taxon>Bacteria</taxon>
        <taxon>Pseudomonadati</taxon>
        <taxon>Pseudomonadota</taxon>
        <taxon>Betaproteobacteria</taxon>
        <taxon>Neisseriales</taxon>
        <taxon>Chitinibacteraceae</taxon>
        <taxon>Deefgea</taxon>
    </lineage>
</organism>
<proteinExistence type="predicted"/>
<keyword evidence="2" id="KW-1185">Reference proteome</keyword>